<dbReference type="SUPFAM" id="SSF55120">
    <property type="entry name" value="Pseudouridine synthase"/>
    <property type="match status" value="1"/>
</dbReference>
<feature type="domain" description="Pseudouridine synthase RsuA/RluA-like" evidence="3">
    <location>
        <begin position="97"/>
        <end position="224"/>
    </location>
</feature>
<evidence type="ECO:0000313" key="5">
    <source>
        <dbReference type="Proteomes" id="UP000822862"/>
    </source>
</evidence>
<dbReference type="Gene3D" id="3.30.2350.10">
    <property type="entry name" value="Pseudouridine synthase"/>
    <property type="match status" value="1"/>
</dbReference>
<evidence type="ECO:0000259" key="3">
    <source>
        <dbReference type="Pfam" id="PF00849"/>
    </source>
</evidence>
<sequence>MKKILCKAQLKKKHEGMSLLAFLRLQCKDISVKSLKSAIDTKLCTVNGIVERFSTHLLKIGDVVILYQTQILHPKHLEILYQDEYLLICNKPAMLISDMRALQSLLKDRWLLGHRLDKETSGALIFVKNTFVLQQLIALFKKHSVEKFYLALVDGQVLQEEGKIDKPIAKLKSYQGQSLYGVTTTPGAKRAVTLWRCLKRSKAASLLLCQPMTGRTHQLRVHLSYIGHPILGDTLYAKHFFCRTSPIRHLLHAYILRFPHPVSHQMITAKAKVPEDFKEHLKELKMTQTI</sequence>
<dbReference type="Proteomes" id="UP000822862">
    <property type="component" value="Chromosome"/>
</dbReference>
<evidence type="ECO:0000256" key="2">
    <source>
        <dbReference type="PROSITE-ProRule" id="PRU00182"/>
    </source>
</evidence>
<dbReference type="EMBL" id="CP075585">
    <property type="protein sequence ID" value="QZA58901.1"/>
    <property type="molecule type" value="Genomic_DNA"/>
</dbReference>
<dbReference type="InterPro" id="IPR006145">
    <property type="entry name" value="PsdUridine_synth_RsuA/RluA"/>
</dbReference>
<dbReference type="CDD" id="cd02869">
    <property type="entry name" value="PseudoU_synth_RluA_like"/>
    <property type="match status" value="1"/>
</dbReference>
<protein>
    <submittedName>
        <fullName evidence="4">RNA pseudouridylate synthase</fullName>
    </submittedName>
</protein>
<dbReference type="InterPro" id="IPR050188">
    <property type="entry name" value="RluA_PseudoU_synthase"/>
</dbReference>
<reference evidence="4 5" key="1">
    <citation type="submission" date="2021-05" db="EMBL/GenBank/DDBJ databases">
        <title>Ecology and evolution of chlamydial symbionts of arthropods.</title>
        <authorList>
            <person name="Halter T."/>
            <person name="Sixt B.S."/>
            <person name="Toenshoff E.R."/>
            <person name="Koestlbacher S."/>
            <person name="Schulz F."/>
            <person name="Kostanjsek R."/>
            <person name="Collingro A."/>
            <person name="Hendrickx F."/>
            <person name="Horn M."/>
        </authorList>
    </citation>
    <scope>NUCLEOTIDE SEQUENCE [LARGE SCALE GENOMIC DNA]</scope>
    <source>
        <strain evidence="4 5">15C</strain>
    </source>
</reference>
<dbReference type="PANTHER" id="PTHR21600:SF87">
    <property type="entry name" value="RNA PSEUDOURIDYLATE SYNTHASE DOMAIN-CONTAINING PROTEIN 1"/>
    <property type="match status" value="1"/>
</dbReference>
<name>A0ABX8Z488_9BACT</name>
<evidence type="ECO:0000256" key="1">
    <source>
        <dbReference type="ARBA" id="ARBA00010876"/>
    </source>
</evidence>
<dbReference type="RefSeq" id="WP_194845405.1">
    <property type="nucleotide sequence ID" value="NZ_CP075585.1"/>
</dbReference>
<dbReference type="PROSITE" id="PS50889">
    <property type="entry name" value="S4"/>
    <property type="match status" value="1"/>
</dbReference>
<comment type="similarity">
    <text evidence="1">Belongs to the pseudouridine synthase RluA family.</text>
</comment>
<organism evidence="4 5">
    <name type="scientific">Candidatus Rhabdochlamydia porcellionis</name>
    <dbReference type="NCBI Taxonomy" id="225148"/>
    <lineage>
        <taxon>Bacteria</taxon>
        <taxon>Pseudomonadati</taxon>
        <taxon>Chlamydiota</taxon>
        <taxon>Chlamydiia</taxon>
        <taxon>Parachlamydiales</taxon>
        <taxon>Candidatus Rhabdochlamydiaceae</taxon>
        <taxon>Candidatus Rhabdochlamydia</taxon>
    </lineage>
</organism>
<evidence type="ECO:0000313" key="4">
    <source>
        <dbReference type="EMBL" id="QZA58901.1"/>
    </source>
</evidence>
<gene>
    <name evidence="4" type="ORF">RHAB15C_0000782</name>
</gene>
<keyword evidence="2" id="KW-0694">RNA-binding</keyword>
<dbReference type="PANTHER" id="PTHR21600">
    <property type="entry name" value="MITOCHONDRIAL RNA PSEUDOURIDINE SYNTHASE"/>
    <property type="match status" value="1"/>
</dbReference>
<accession>A0ABX8Z488</accession>
<dbReference type="InterPro" id="IPR020103">
    <property type="entry name" value="PsdUridine_synth_cat_dom_sf"/>
</dbReference>
<keyword evidence="5" id="KW-1185">Reference proteome</keyword>
<proteinExistence type="inferred from homology"/>
<dbReference type="Pfam" id="PF00849">
    <property type="entry name" value="PseudoU_synth_2"/>
    <property type="match status" value="1"/>
</dbReference>